<keyword evidence="6 14" id="KW-0547">Nucleotide-binding</keyword>
<keyword evidence="7 14" id="KW-0378">Hydrolase</keyword>
<evidence type="ECO:0000256" key="3">
    <source>
        <dbReference type="ARBA" id="ARBA00022670"/>
    </source>
</evidence>
<evidence type="ECO:0000256" key="7">
    <source>
        <dbReference type="ARBA" id="ARBA00022801"/>
    </source>
</evidence>
<dbReference type="GO" id="GO:0006508">
    <property type="term" value="P:proteolysis"/>
    <property type="evidence" value="ECO:0007669"/>
    <property type="project" value="UniProtKB-KW"/>
</dbReference>
<evidence type="ECO:0000256" key="5">
    <source>
        <dbReference type="ARBA" id="ARBA00022723"/>
    </source>
</evidence>
<dbReference type="GO" id="GO:0030163">
    <property type="term" value="P:protein catabolic process"/>
    <property type="evidence" value="ECO:0007669"/>
    <property type="project" value="UniProtKB-UniRule"/>
</dbReference>
<keyword evidence="4 14" id="KW-0812">Transmembrane</keyword>
<feature type="binding site" evidence="14">
    <location>
        <position position="410"/>
    </location>
    <ligand>
        <name>Zn(2+)</name>
        <dbReference type="ChEBI" id="CHEBI:29105"/>
        <note>catalytic</note>
    </ligand>
</feature>
<evidence type="ECO:0000256" key="1">
    <source>
        <dbReference type="ARBA" id="ARBA00004370"/>
    </source>
</evidence>
<evidence type="ECO:0000313" key="18">
    <source>
        <dbReference type="Proteomes" id="UP000276437"/>
    </source>
</evidence>
<evidence type="ECO:0000259" key="16">
    <source>
        <dbReference type="SMART" id="SM00382"/>
    </source>
</evidence>
<evidence type="ECO:0000256" key="13">
    <source>
        <dbReference type="ARBA" id="ARBA00061570"/>
    </source>
</evidence>
<evidence type="ECO:0000313" key="17">
    <source>
        <dbReference type="EMBL" id="BBB92081.1"/>
    </source>
</evidence>
<keyword evidence="11 14" id="KW-0482">Metalloprotease</keyword>
<comment type="function">
    <text evidence="14">Acts as a processive, ATP-dependent zinc metallopeptidase for both cytoplasmic and membrane proteins. Plays a role in the quality control of integral membrane proteins.</text>
</comment>
<evidence type="ECO:0000256" key="6">
    <source>
        <dbReference type="ARBA" id="ARBA00022741"/>
    </source>
</evidence>
<dbReference type="InterPro" id="IPR027417">
    <property type="entry name" value="P-loop_NTPase"/>
</dbReference>
<dbReference type="FunFam" id="1.10.8.60:FF:000001">
    <property type="entry name" value="ATP-dependent zinc metalloprotease FtsH"/>
    <property type="match status" value="1"/>
</dbReference>
<comment type="cofactor">
    <cofactor evidence="14">
        <name>Zn(2+)</name>
        <dbReference type="ChEBI" id="CHEBI:29105"/>
    </cofactor>
    <text evidence="14">Binds 1 zinc ion per subunit.</text>
</comment>
<protein>
    <recommendedName>
        <fullName evidence="14">ATP-dependent zinc metalloprotease FtsH</fullName>
        <ecNumber evidence="14">3.4.24.-</ecNumber>
    </recommendedName>
</protein>
<dbReference type="GO" id="GO:0008270">
    <property type="term" value="F:zinc ion binding"/>
    <property type="evidence" value="ECO:0007669"/>
    <property type="project" value="UniProtKB-UniRule"/>
</dbReference>
<dbReference type="HAMAP" id="MF_01458">
    <property type="entry name" value="FtsH"/>
    <property type="match status" value="1"/>
</dbReference>
<keyword evidence="14" id="KW-1003">Cell membrane</keyword>
<dbReference type="GO" id="GO:0005886">
    <property type="term" value="C:plasma membrane"/>
    <property type="evidence" value="ECO:0007669"/>
    <property type="project" value="UniProtKB-SubCell"/>
</dbReference>
<feature type="transmembrane region" description="Helical" evidence="14">
    <location>
        <begin position="21"/>
        <end position="41"/>
    </location>
</feature>
<dbReference type="GO" id="GO:0004222">
    <property type="term" value="F:metalloendopeptidase activity"/>
    <property type="evidence" value="ECO:0007669"/>
    <property type="project" value="InterPro"/>
</dbReference>
<dbReference type="GO" id="GO:0016887">
    <property type="term" value="F:ATP hydrolysis activity"/>
    <property type="evidence" value="ECO:0007669"/>
    <property type="project" value="UniProtKB-UniRule"/>
</dbReference>
<dbReference type="InterPro" id="IPR003959">
    <property type="entry name" value="ATPase_AAA_core"/>
</dbReference>
<dbReference type="GO" id="GO:0004176">
    <property type="term" value="F:ATP-dependent peptidase activity"/>
    <property type="evidence" value="ECO:0007669"/>
    <property type="project" value="InterPro"/>
</dbReference>
<feature type="active site" evidence="14">
    <location>
        <position position="335"/>
    </location>
</feature>
<name>A0A348ALY3_9FIRM</name>
<evidence type="ECO:0000256" key="15">
    <source>
        <dbReference type="RuleBase" id="RU003651"/>
    </source>
</evidence>
<dbReference type="PROSITE" id="PS00674">
    <property type="entry name" value="AAA"/>
    <property type="match status" value="1"/>
</dbReference>
<dbReference type="InterPro" id="IPR003593">
    <property type="entry name" value="AAA+_ATPase"/>
</dbReference>
<dbReference type="SMART" id="SM00382">
    <property type="entry name" value="AAA"/>
    <property type="match status" value="1"/>
</dbReference>
<dbReference type="EC" id="3.4.24.-" evidence="14"/>
<keyword evidence="10 14" id="KW-1133">Transmembrane helix</keyword>
<sequence>MSCARLVFKRLKRLGVYPKVATSNIGFQLMLYSAGGLFYLLQQIQNRNKPVAPVCRSQAKPHKRDTSTVTFMDVAGVDEAKQELEEILEFIRHPKRFSAMGARVPKGVLLYGPPGTGKTLLAKALAGEAGVPFLNMSGSEFVEMFVGVGASRVRDLFKEARMKTPCIVFIDEIDAVGRQRGTGIGGSHDEREQTLNQLLVEMDGFNAKKGIVVIAATNRPDVLDPALLRPGRFDRQIVVDRPDLKGRLDILQVHTRGKPLANGLDLMVIARRTPGFTGADLGNLVNEAALLAIRRGTKCIEMNDMEEAVDRVMAGPQRKSRVMSNKDKKLTAYHEAGHALVGMLLPHTDPIHKVSIISRGRAGGYTLTLPAEDHYYQTRSELFSQLTVLFGGQAAEALAFGEVSNGGYNDLVQATELARKMVCEYGMSEVLGPITYVRRKEQVFLGRDILENRDCSEKIAGTIDNEIHRLIQDACAKAEEIIGANIKKLNLIANSLLQRETLSGEELKNLLNIPANQ</sequence>
<evidence type="ECO:0000256" key="8">
    <source>
        <dbReference type="ARBA" id="ARBA00022833"/>
    </source>
</evidence>
<dbReference type="EMBL" id="AP018449">
    <property type="protein sequence ID" value="BBB92081.1"/>
    <property type="molecule type" value="Genomic_DNA"/>
</dbReference>
<dbReference type="Gene3D" id="1.20.58.760">
    <property type="entry name" value="Peptidase M41"/>
    <property type="match status" value="1"/>
</dbReference>
<comment type="similarity">
    <text evidence="15">Belongs to the AAA ATPase family.</text>
</comment>
<organism evidence="17 18">
    <name type="scientific">Methylomusa anaerophila</name>
    <dbReference type="NCBI Taxonomy" id="1930071"/>
    <lineage>
        <taxon>Bacteria</taxon>
        <taxon>Bacillati</taxon>
        <taxon>Bacillota</taxon>
        <taxon>Negativicutes</taxon>
        <taxon>Selenomonadales</taxon>
        <taxon>Sporomusaceae</taxon>
        <taxon>Methylomusa</taxon>
    </lineage>
</organism>
<comment type="similarity">
    <text evidence="2 14">In the C-terminal section; belongs to the peptidase M41 family.</text>
</comment>
<evidence type="ECO:0000256" key="12">
    <source>
        <dbReference type="ARBA" id="ARBA00023136"/>
    </source>
</evidence>
<reference evidence="17 18" key="1">
    <citation type="journal article" date="2018" name="Int. J. Syst. Evol. Microbiol.">
        <title>Methylomusa anaerophila gen. nov., sp. nov., an anaerobic methanol-utilizing bacterium isolated from a microbial fuel cell.</title>
        <authorList>
            <person name="Amano N."/>
            <person name="Yamamuro A."/>
            <person name="Miyahara M."/>
            <person name="Kouzuma A."/>
            <person name="Abe T."/>
            <person name="Watanabe K."/>
        </authorList>
    </citation>
    <scope>NUCLEOTIDE SEQUENCE [LARGE SCALE GENOMIC DNA]</scope>
    <source>
        <strain evidence="17 18">MMFC1</strain>
    </source>
</reference>
<comment type="subunit">
    <text evidence="14">Homohexamer.</text>
</comment>
<dbReference type="PANTHER" id="PTHR23076:SF97">
    <property type="entry name" value="ATP-DEPENDENT ZINC METALLOPROTEASE YME1L1"/>
    <property type="match status" value="1"/>
</dbReference>
<keyword evidence="8 14" id="KW-0862">Zinc</keyword>
<accession>A0A348ALY3</accession>
<keyword evidence="3 14" id="KW-0645">Protease</keyword>
<keyword evidence="5 14" id="KW-0479">Metal-binding</keyword>
<dbReference type="SUPFAM" id="SSF52540">
    <property type="entry name" value="P-loop containing nucleoside triphosphate hydrolases"/>
    <property type="match status" value="1"/>
</dbReference>
<dbReference type="InterPro" id="IPR037219">
    <property type="entry name" value="Peptidase_M41-like"/>
</dbReference>
<dbReference type="InterPro" id="IPR003960">
    <property type="entry name" value="ATPase_AAA_CS"/>
</dbReference>
<dbReference type="Pfam" id="PF01434">
    <property type="entry name" value="Peptidase_M41"/>
    <property type="match status" value="1"/>
</dbReference>
<evidence type="ECO:0000256" key="10">
    <source>
        <dbReference type="ARBA" id="ARBA00022989"/>
    </source>
</evidence>
<feature type="binding site" evidence="14">
    <location>
        <position position="334"/>
    </location>
    <ligand>
        <name>Zn(2+)</name>
        <dbReference type="ChEBI" id="CHEBI:29105"/>
        <note>catalytic</note>
    </ligand>
</feature>
<comment type="similarity">
    <text evidence="13 14">In the central section; belongs to the AAA ATPase family.</text>
</comment>
<evidence type="ECO:0000256" key="4">
    <source>
        <dbReference type="ARBA" id="ARBA00022692"/>
    </source>
</evidence>
<dbReference type="NCBIfam" id="TIGR01241">
    <property type="entry name" value="FtsH_fam"/>
    <property type="match status" value="1"/>
</dbReference>
<dbReference type="GO" id="GO:0005524">
    <property type="term" value="F:ATP binding"/>
    <property type="evidence" value="ECO:0007669"/>
    <property type="project" value="UniProtKB-UniRule"/>
</dbReference>
<evidence type="ECO:0000256" key="9">
    <source>
        <dbReference type="ARBA" id="ARBA00022840"/>
    </source>
</evidence>
<dbReference type="PANTHER" id="PTHR23076">
    <property type="entry name" value="METALLOPROTEASE M41 FTSH"/>
    <property type="match status" value="1"/>
</dbReference>
<dbReference type="SUPFAM" id="SSF140990">
    <property type="entry name" value="FtsH protease domain-like"/>
    <property type="match status" value="1"/>
</dbReference>
<keyword evidence="12 14" id="KW-0472">Membrane</keyword>
<dbReference type="KEGG" id="mana:MAMMFC1_02766"/>
<proteinExistence type="inferred from homology"/>
<gene>
    <name evidence="17" type="primary">ftsH_2</name>
    <name evidence="14" type="synonym">ftsH</name>
    <name evidence="17" type="ORF">MAMMFC1_02766</name>
</gene>
<dbReference type="InterPro" id="IPR041569">
    <property type="entry name" value="AAA_lid_3"/>
</dbReference>
<keyword evidence="18" id="KW-1185">Reference proteome</keyword>
<dbReference type="CDD" id="cd19501">
    <property type="entry name" value="RecA-like_FtsH"/>
    <property type="match status" value="1"/>
</dbReference>
<dbReference type="InterPro" id="IPR000642">
    <property type="entry name" value="Peptidase_M41"/>
</dbReference>
<dbReference type="FunFam" id="1.20.58.760:FF:000001">
    <property type="entry name" value="ATP-dependent zinc metalloprotease FtsH"/>
    <property type="match status" value="1"/>
</dbReference>
<dbReference type="Gene3D" id="1.10.8.60">
    <property type="match status" value="1"/>
</dbReference>
<dbReference type="Pfam" id="PF00004">
    <property type="entry name" value="AAA"/>
    <property type="match status" value="1"/>
</dbReference>
<dbReference type="Proteomes" id="UP000276437">
    <property type="component" value="Chromosome"/>
</dbReference>
<keyword evidence="9 14" id="KW-0067">ATP-binding</keyword>
<dbReference type="InterPro" id="IPR005936">
    <property type="entry name" value="FtsH"/>
</dbReference>
<feature type="binding site" evidence="14">
    <location>
        <position position="338"/>
    </location>
    <ligand>
        <name>Zn(2+)</name>
        <dbReference type="ChEBI" id="CHEBI:29105"/>
        <note>catalytic</note>
    </ligand>
</feature>
<evidence type="ECO:0000256" key="11">
    <source>
        <dbReference type="ARBA" id="ARBA00023049"/>
    </source>
</evidence>
<dbReference type="AlphaFoldDB" id="A0A348ALY3"/>
<evidence type="ECO:0000256" key="2">
    <source>
        <dbReference type="ARBA" id="ARBA00010044"/>
    </source>
</evidence>
<dbReference type="Pfam" id="PF17862">
    <property type="entry name" value="AAA_lid_3"/>
    <property type="match status" value="1"/>
</dbReference>
<feature type="domain" description="AAA+ ATPase" evidence="16">
    <location>
        <begin position="104"/>
        <end position="243"/>
    </location>
</feature>
<comment type="caution">
    <text evidence="14">Lacks conserved residue(s) required for the propagation of feature annotation.</text>
</comment>
<evidence type="ECO:0000256" key="14">
    <source>
        <dbReference type="HAMAP-Rule" id="MF_01458"/>
    </source>
</evidence>
<dbReference type="Gene3D" id="3.40.50.300">
    <property type="entry name" value="P-loop containing nucleotide triphosphate hydrolases"/>
    <property type="match status" value="1"/>
</dbReference>
<feature type="binding site" evidence="14">
    <location>
        <begin position="112"/>
        <end position="119"/>
    </location>
    <ligand>
        <name>ATP</name>
        <dbReference type="ChEBI" id="CHEBI:30616"/>
    </ligand>
</feature>
<comment type="subcellular location">
    <subcellularLocation>
        <location evidence="14">Cell membrane</location>
        <topology evidence="14">Multi-pass membrane protein</topology>
        <orientation evidence="14">Cytoplasmic side</orientation>
    </subcellularLocation>
    <subcellularLocation>
        <location evidence="1">Membrane</location>
    </subcellularLocation>
</comment>
<dbReference type="FunFam" id="3.40.50.300:FF:000001">
    <property type="entry name" value="ATP-dependent zinc metalloprotease FtsH"/>
    <property type="match status" value="1"/>
</dbReference>